<name>A0ABW3VZ29_9ACTN</name>
<protein>
    <recommendedName>
        <fullName evidence="6">Peptidase</fullName>
    </recommendedName>
</protein>
<feature type="region of interest" description="Disordered" evidence="1">
    <location>
        <begin position="293"/>
        <end position="328"/>
    </location>
</feature>
<evidence type="ECO:0000256" key="3">
    <source>
        <dbReference type="SAM" id="SignalP"/>
    </source>
</evidence>
<feature type="compositionally biased region" description="Low complexity" evidence="1">
    <location>
        <begin position="307"/>
        <end position="320"/>
    </location>
</feature>
<evidence type="ECO:0000256" key="2">
    <source>
        <dbReference type="SAM" id="Phobius"/>
    </source>
</evidence>
<reference evidence="5" key="1">
    <citation type="journal article" date="2019" name="Int. J. Syst. Evol. Microbiol.">
        <title>The Global Catalogue of Microorganisms (GCM) 10K type strain sequencing project: providing services to taxonomists for standard genome sequencing and annotation.</title>
        <authorList>
            <consortium name="The Broad Institute Genomics Platform"/>
            <consortium name="The Broad Institute Genome Sequencing Center for Infectious Disease"/>
            <person name="Wu L."/>
            <person name="Ma J."/>
        </authorList>
    </citation>
    <scope>NUCLEOTIDE SEQUENCE [LARGE SCALE GENOMIC DNA]</scope>
    <source>
        <strain evidence="5">CCUG 52478</strain>
    </source>
</reference>
<keyword evidence="5" id="KW-1185">Reference proteome</keyword>
<proteinExistence type="predicted"/>
<keyword evidence="3" id="KW-0732">Signal</keyword>
<evidence type="ECO:0000256" key="1">
    <source>
        <dbReference type="SAM" id="MobiDB-lite"/>
    </source>
</evidence>
<evidence type="ECO:0000313" key="4">
    <source>
        <dbReference type="EMBL" id="MFD1247830.1"/>
    </source>
</evidence>
<feature type="transmembrane region" description="Helical" evidence="2">
    <location>
        <begin position="330"/>
        <end position="349"/>
    </location>
</feature>
<dbReference type="RefSeq" id="WP_367919147.1">
    <property type="nucleotide sequence ID" value="NZ_BAABAC010000019.1"/>
</dbReference>
<keyword evidence="2" id="KW-0812">Transmembrane</keyword>
<dbReference type="EMBL" id="JBHTLX010000011">
    <property type="protein sequence ID" value="MFD1247830.1"/>
    <property type="molecule type" value="Genomic_DNA"/>
</dbReference>
<dbReference type="Proteomes" id="UP001597229">
    <property type="component" value="Unassembled WGS sequence"/>
</dbReference>
<feature type="signal peptide" evidence="3">
    <location>
        <begin position="1"/>
        <end position="23"/>
    </location>
</feature>
<keyword evidence="2" id="KW-0472">Membrane</keyword>
<feature type="region of interest" description="Disordered" evidence="1">
    <location>
        <begin position="246"/>
        <end position="265"/>
    </location>
</feature>
<accession>A0ABW3VZ29</accession>
<sequence length="358" mass="37150">MDRSLGALTALALLALAVPGAHADDAPLTAGHHRTTLPTQQPRAFTFARTIPGSTLHVALWYVGAGDSNGEGVRLSLGTAPGDERCGTGAVFRPTLGDPAPLLSTDVSSWTDVLDHPCVTADRLTVTVDVPSERADRGRDATLVVVEEPPVSAYSYDLLPEPVSPPWTPLTPAAPEPARPGQTYDDAPVLADGTYALTLRPGRTAVVAVLLGWDQTLRAQTGDPAVDVDIRGPLLSLSEAVKAGGHAQSRVASYRNRDSFDPTVTGGQLAGTHYVLLRPPGAEKVRTTLTLATTGAPGDGVPNYLDAPTPATPSATSTGSENDDGDRRPLLAGAVAVVLALGALALRATRRAGRDRGR</sequence>
<feature type="chain" id="PRO_5045143379" description="Peptidase" evidence="3">
    <location>
        <begin position="24"/>
        <end position="358"/>
    </location>
</feature>
<comment type="caution">
    <text evidence="4">The sequence shown here is derived from an EMBL/GenBank/DDBJ whole genome shotgun (WGS) entry which is preliminary data.</text>
</comment>
<keyword evidence="2" id="KW-1133">Transmembrane helix</keyword>
<evidence type="ECO:0008006" key="6">
    <source>
        <dbReference type="Google" id="ProtNLM"/>
    </source>
</evidence>
<evidence type="ECO:0000313" key="5">
    <source>
        <dbReference type="Proteomes" id="UP001597229"/>
    </source>
</evidence>
<organism evidence="4 5">
    <name type="scientific">Nocardioides ginsengisoli</name>
    <dbReference type="NCBI Taxonomy" id="363868"/>
    <lineage>
        <taxon>Bacteria</taxon>
        <taxon>Bacillati</taxon>
        <taxon>Actinomycetota</taxon>
        <taxon>Actinomycetes</taxon>
        <taxon>Propionibacteriales</taxon>
        <taxon>Nocardioidaceae</taxon>
        <taxon>Nocardioides</taxon>
    </lineage>
</organism>
<gene>
    <name evidence="4" type="ORF">ACFQ3F_08515</name>
</gene>